<dbReference type="FunFam" id="1.20.1070.10:FF:000428">
    <property type="entry name" value="Uncharacterized protein"/>
    <property type="match status" value="1"/>
</dbReference>
<keyword evidence="3 9" id="KW-0812">Transmembrane</keyword>
<dbReference type="Gene3D" id="2.40.20.10">
    <property type="entry name" value="Plasminogen Kringle 4"/>
    <property type="match status" value="1"/>
</dbReference>
<dbReference type="GO" id="GO:0004930">
    <property type="term" value="F:G protein-coupled receptor activity"/>
    <property type="evidence" value="ECO:0007669"/>
    <property type="project" value="InterPro"/>
</dbReference>
<dbReference type="Pfam" id="PF00002">
    <property type="entry name" value="7tm_2"/>
    <property type="match status" value="1"/>
</dbReference>
<evidence type="ECO:0000256" key="5">
    <source>
        <dbReference type="ARBA" id="ARBA00023136"/>
    </source>
</evidence>
<feature type="transmembrane region" description="Helical" evidence="9">
    <location>
        <begin position="495"/>
        <end position="516"/>
    </location>
</feature>
<dbReference type="InterPro" id="IPR018056">
    <property type="entry name" value="Kringle_CS"/>
</dbReference>
<evidence type="ECO:0000256" key="7">
    <source>
        <dbReference type="PROSITE-ProRule" id="PRU00121"/>
    </source>
</evidence>
<dbReference type="InterPro" id="IPR036024">
    <property type="entry name" value="Somatomedin_B-like_dom_sf"/>
</dbReference>
<feature type="transmembrane region" description="Helical" evidence="9">
    <location>
        <begin position="528"/>
        <end position="551"/>
    </location>
</feature>
<feature type="transmembrane region" description="Helical" evidence="9">
    <location>
        <begin position="653"/>
        <end position="675"/>
    </location>
</feature>
<feature type="compositionally biased region" description="Polar residues" evidence="8">
    <location>
        <begin position="728"/>
        <end position="749"/>
    </location>
</feature>
<dbReference type="OrthoDB" id="6134459at2759"/>
<evidence type="ECO:0000256" key="4">
    <source>
        <dbReference type="ARBA" id="ARBA00022989"/>
    </source>
</evidence>
<comment type="caution">
    <text evidence="7">Lacks conserved residue(s) required for the propagation of feature annotation.</text>
</comment>
<accession>A0A9J7KED8</accession>
<dbReference type="InterPro" id="IPR038178">
    <property type="entry name" value="Kringle_sf"/>
</dbReference>
<feature type="transmembrane region" description="Helical" evidence="9">
    <location>
        <begin position="462"/>
        <end position="483"/>
    </location>
</feature>
<dbReference type="KEGG" id="bfo:118404086"/>
<dbReference type="GO" id="GO:0016020">
    <property type="term" value="C:membrane"/>
    <property type="evidence" value="ECO:0007669"/>
    <property type="project" value="UniProtKB-SubCell"/>
</dbReference>
<evidence type="ECO:0000259" key="10">
    <source>
        <dbReference type="PROSITE" id="PS50070"/>
    </source>
</evidence>
<feature type="compositionally biased region" description="Low complexity" evidence="8">
    <location>
        <begin position="1033"/>
        <end position="1044"/>
    </location>
</feature>
<dbReference type="PANTHER" id="PTHR20851:SF0">
    <property type="entry name" value="APOLIPOPROTEIN(A)"/>
    <property type="match status" value="1"/>
</dbReference>
<evidence type="ECO:0000259" key="12">
    <source>
        <dbReference type="PROSITE" id="PS50958"/>
    </source>
</evidence>
<evidence type="ECO:0000256" key="1">
    <source>
        <dbReference type="ARBA" id="ARBA00004141"/>
    </source>
</evidence>
<proteinExistence type="predicted"/>
<keyword evidence="6 7" id="KW-1015">Disulfide bond</keyword>
<dbReference type="Gene3D" id="4.10.410.20">
    <property type="match status" value="1"/>
</dbReference>
<feature type="transmembrane region" description="Helical" evidence="9">
    <location>
        <begin position="681"/>
        <end position="708"/>
    </location>
</feature>
<dbReference type="Pfam" id="PF01033">
    <property type="entry name" value="Somatomedin_B"/>
    <property type="match status" value="1"/>
</dbReference>
<sequence length="1044" mass="113757">MSRAGDRVCQRWDSQSPHSHPHTPQAHPDAGLEENFCRNPDNKERPWCYTTDVHPIYRWAYCDVMECADPTSVNVNVEPCTRNIFRSTLTSCDGMCGTRHLRVESCNCDKNCRVFGDCCKDFEERCSDIAQMTPDHPDKKWKCVPDFYQGTSYWLVADCPDDWTDDVTRQQCLKQVDLFNPSELADRMPVKNVRTTVSYRNIFCAFCNNVSLSEVEPWESTVRCTGLINSSTHHTTPSTQLYHTIVDNHTECLGISNLEFLDQYGKQCLYHEFDSSNVNCDESSCRSYKLFMRGLYKSYKNVHCALCEGLSPAASTKLIPCPFATSNVHGCFPNCISLTNLFNFGDDNDEDNPTHCPPNSVYDPFVDTCRLLKDDHTSQGSANKSVTFQNCSTPALLFTSEEFQALPNGSVHLLSANVTCAAEQVAIQNTAALVCGECILQYFSNDTRGGTTDNPWEADQGYLTLGLVVVSAVAAVAFVVYSRRPEQWKKMGGKLKVQVVLCMTTAESLFVGRVLIPEGPACTGFAILLHYLLLSAFTSMNALSLDLFLTFRQESERASLRKYILYTWLVPVLVVGLTAFVDFCPCSDVRVGYGQQACWIGSPTGSLIVFGAPVLCALLINLGLIIHTLLAIRKSFHIADAALVRSNSSKAWVYLRISFMTGFTWIIGFIVPYAHSRALEYIFIVLNASQGLLLTLLLTLTSDVVLTWMSKFRERFRPGKPGQDAGRPTTTAAGNQQSSVRGTETTATGTDPAVDIPMTVLVCKTDATAPEANPATGIPKMGRILVSKSEATAPETDLATCIHKMGRILVRKTEAKAPETNPSTDIPMTDLVGKTEATAPETNPSTDIPMADLVGKTEATAPETNPSTDIPMADLVGKTEATAPETNPTTDIPMTDLVGKTEATAPETNPSTDIPMADLVGKTEATAPETNPSTDIPMADLVGKTEATAPETNTATDVPMTDLVGKTEATAPETNPSTDIPMTDLVGKTEATAPETNTATDIPMADLVGKTEATAPETNPSTDIPMTDLVGKTEATAPETNTAN</sequence>
<feature type="domain" description="Kringle" evidence="10">
    <location>
        <begin position="9"/>
        <end position="67"/>
    </location>
</feature>
<dbReference type="AlphaFoldDB" id="A0A9J7KED8"/>
<dbReference type="PROSITE" id="PS00524">
    <property type="entry name" value="SMB_1"/>
    <property type="match status" value="1"/>
</dbReference>
<dbReference type="SMART" id="SM00201">
    <property type="entry name" value="SO"/>
    <property type="match status" value="1"/>
</dbReference>
<dbReference type="InterPro" id="IPR000832">
    <property type="entry name" value="GPCR_2_secretin-like"/>
</dbReference>
<feature type="region of interest" description="Disordered" evidence="8">
    <location>
        <begin position="1"/>
        <end position="30"/>
    </location>
</feature>
<evidence type="ECO:0000256" key="8">
    <source>
        <dbReference type="SAM" id="MobiDB-lite"/>
    </source>
</evidence>
<dbReference type="SMART" id="SM00130">
    <property type="entry name" value="KR"/>
    <property type="match status" value="1"/>
</dbReference>
<keyword evidence="5 9" id="KW-0472">Membrane</keyword>
<dbReference type="InterPro" id="IPR017981">
    <property type="entry name" value="GPCR_2-like_7TM"/>
</dbReference>
<dbReference type="PROSITE" id="PS50958">
    <property type="entry name" value="SMB_2"/>
    <property type="match status" value="1"/>
</dbReference>
<organism evidence="13 14">
    <name type="scientific">Branchiostoma floridae</name>
    <name type="common">Florida lancelet</name>
    <name type="synonym">Amphioxus</name>
    <dbReference type="NCBI Taxonomy" id="7739"/>
    <lineage>
        <taxon>Eukaryota</taxon>
        <taxon>Metazoa</taxon>
        <taxon>Chordata</taxon>
        <taxon>Cephalochordata</taxon>
        <taxon>Leptocardii</taxon>
        <taxon>Amphioxiformes</taxon>
        <taxon>Branchiostomatidae</taxon>
        <taxon>Branchiostoma</taxon>
    </lineage>
</organism>
<dbReference type="Proteomes" id="UP000001554">
    <property type="component" value="Chromosome 17"/>
</dbReference>
<keyword evidence="4 9" id="KW-1133">Transmembrane helix</keyword>
<dbReference type="Pfam" id="PF00051">
    <property type="entry name" value="Kringle"/>
    <property type="match status" value="1"/>
</dbReference>
<keyword evidence="2 7" id="KW-0420">Kringle</keyword>
<feature type="transmembrane region" description="Helical" evidence="9">
    <location>
        <begin position="563"/>
        <end position="581"/>
    </location>
</feature>
<dbReference type="PROSITE" id="PS00021">
    <property type="entry name" value="KRINGLE_1"/>
    <property type="match status" value="1"/>
</dbReference>
<dbReference type="FunFam" id="2.40.20.10:FF:000036">
    <property type="entry name" value="Uncharacterized protein"/>
    <property type="match status" value="1"/>
</dbReference>
<comment type="subcellular location">
    <subcellularLocation>
        <location evidence="1">Membrane</location>
        <topology evidence="1">Multi-pass membrane protein</topology>
    </subcellularLocation>
</comment>
<dbReference type="CDD" id="cd00108">
    <property type="entry name" value="KR"/>
    <property type="match status" value="1"/>
</dbReference>
<reference evidence="13" key="1">
    <citation type="journal article" date="2020" name="Nat. Ecol. Evol.">
        <title>Deeply conserved synteny resolves early events in vertebrate evolution.</title>
        <authorList>
            <person name="Simakov O."/>
            <person name="Marletaz F."/>
            <person name="Yue J.X."/>
            <person name="O'Connell B."/>
            <person name="Jenkins J."/>
            <person name="Brandt A."/>
            <person name="Calef R."/>
            <person name="Tung C.H."/>
            <person name="Huang T.K."/>
            <person name="Schmutz J."/>
            <person name="Satoh N."/>
            <person name="Yu J.K."/>
            <person name="Putnam N.H."/>
            <person name="Green R.E."/>
            <person name="Rokhsar D.S."/>
        </authorList>
    </citation>
    <scope>NUCLEOTIDE SEQUENCE [LARGE SCALE GENOMIC DNA]</scope>
    <source>
        <strain evidence="13">S238N-H82</strain>
    </source>
</reference>
<dbReference type="Gene3D" id="1.20.1070.10">
    <property type="entry name" value="Rhodopsin 7-helix transmembrane proteins"/>
    <property type="match status" value="1"/>
</dbReference>
<name>A0A9J7KED8_BRAFL</name>
<dbReference type="GeneID" id="118404086"/>
<evidence type="ECO:0000313" key="14">
    <source>
        <dbReference type="RefSeq" id="XP_035658939.1"/>
    </source>
</evidence>
<feature type="compositionally biased region" description="Basic and acidic residues" evidence="8">
    <location>
        <begin position="1"/>
        <end position="10"/>
    </location>
</feature>
<protein>
    <submittedName>
        <fullName evidence="14">Uncharacterized protein LOC118404086</fullName>
    </submittedName>
</protein>
<evidence type="ECO:0000256" key="6">
    <source>
        <dbReference type="ARBA" id="ARBA00023157"/>
    </source>
</evidence>
<dbReference type="SUPFAM" id="SSF90188">
    <property type="entry name" value="Somatomedin B domain"/>
    <property type="match status" value="1"/>
</dbReference>
<dbReference type="PANTHER" id="PTHR20851">
    <property type="entry name" value="DORSAL INTERACTING PROTEIN 3"/>
    <property type="match status" value="1"/>
</dbReference>
<dbReference type="InterPro" id="IPR001212">
    <property type="entry name" value="Somatomedin_B_dom"/>
</dbReference>
<feature type="region of interest" description="Disordered" evidence="8">
    <location>
        <begin position="717"/>
        <end position="752"/>
    </location>
</feature>
<evidence type="ECO:0000256" key="9">
    <source>
        <dbReference type="SAM" id="Phobius"/>
    </source>
</evidence>
<feature type="domain" description="G-protein coupled receptors family 2 profile 2" evidence="11">
    <location>
        <begin position="457"/>
        <end position="702"/>
    </location>
</feature>
<dbReference type="PROSITE" id="PS50070">
    <property type="entry name" value="KRINGLE_2"/>
    <property type="match status" value="1"/>
</dbReference>
<feature type="transmembrane region" description="Helical" evidence="9">
    <location>
        <begin position="607"/>
        <end position="632"/>
    </location>
</feature>
<evidence type="ECO:0000256" key="2">
    <source>
        <dbReference type="ARBA" id="ARBA00022572"/>
    </source>
</evidence>
<dbReference type="PRINTS" id="PR00018">
    <property type="entry name" value="KRINGLE"/>
</dbReference>
<keyword evidence="13" id="KW-1185">Reference proteome</keyword>
<dbReference type="SUPFAM" id="SSF57440">
    <property type="entry name" value="Kringle-like"/>
    <property type="match status" value="1"/>
</dbReference>
<reference evidence="14" key="2">
    <citation type="submission" date="2025-08" db="UniProtKB">
        <authorList>
            <consortium name="RefSeq"/>
        </authorList>
    </citation>
    <scope>IDENTIFICATION</scope>
    <source>
        <strain evidence="14">S238N-H82</strain>
        <tissue evidence="14">Testes</tissue>
    </source>
</reference>
<feature type="domain" description="SMB" evidence="12">
    <location>
        <begin position="88"/>
        <end position="130"/>
    </location>
</feature>
<dbReference type="CDD" id="cd15039">
    <property type="entry name" value="7tmB3_Methuselah-like"/>
    <property type="match status" value="1"/>
</dbReference>
<feature type="region of interest" description="Disordered" evidence="8">
    <location>
        <begin position="1011"/>
        <end position="1044"/>
    </location>
</feature>
<evidence type="ECO:0000313" key="13">
    <source>
        <dbReference type="Proteomes" id="UP000001554"/>
    </source>
</evidence>
<dbReference type="PROSITE" id="PS50261">
    <property type="entry name" value="G_PROTEIN_RECEP_F2_4"/>
    <property type="match status" value="1"/>
</dbReference>
<evidence type="ECO:0000259" key="11">
    <source>
        <dbReference type="PROSITE" id="PS50261"/>
    </source>
</evidence>
<feature type="disulfide bond" evidence="7">
    <location>
        <begin position="9"/>
        <end position="48"/>
    </location>
</feature>
<dbReference type="InterPro" id="IPR000001">
    <property type="entry name" value="Kringle"/>
</dbReference>
<gene>
    <name evidence="14" type="primary">LOC118404086</name>
</gene>
<dbReference type="RefSeq" id="XP_035658939.1">
    <property type="nucleotide sequence ID" value="XM_035803046.1"/>
</dbReference>
<dbReference type="GO" id="GO:0007166">
    <property type="term" value="P:cell surface receptor signaling pathway"/>
    <property type="evidence" value="ECO:0007669"/>
    <property type="project" value="InterPro"/>
</dbReference>
<evidence type="ECO:0000256" key="3">
    <source>
        <dbReference type="ARBA" id="ARBA00022692"/>
    </source>
</evidence>
<dbReference type="InterPro" id="IPR013806">
    <property type="entry name" value="Kringle-like"/>
</dbReference>